<sequence length="80" mass="8949">MADADGLMNSTSFSRGASWQWKSEAYTSSIDAEVNSSIGWNKYQICKFDILPIRDKVPFELRFSSLFQFGVGMLSRGASL</sequence>
<proteinExistence type="predicted"/>
<name>A0A835H9L6_9MAGN</name>
<reference evidence="1 2" key="1">
    <citation type="submission" date="2020-10" db="EMBL/GenBank/DDBJ databases">
        <title>The Coptis chinensis genome and diversification of protoberbering-type alkaloids.</title>
        <authorList>
            <person name="Wang B."/>
            <person name="Shu S."/>
            <person name="Song C."/>
            <person name="Liu Y."/>
        </authorList>
    </citation>
    <scope>NUCLEOTIDE SEQUENCE [LARGE SCALE GENOMIC DNA]</scope>
    <source>
        <strain evidence="1">HL-2020</strain>
        <tissue evidence="1">Leaf</tissue>
    </source>
</reference>
<dbReference type="Proteomes" id="UP000631114">
    <property type="component" value="Unassembled WGS sequence"/>
</dbReference>
<gene>
    <name evidence="1" type="ORF">IFM89_008418</name>
</gene>
<evidence type="ECO:0000313" key="1">
    <source>
        <dbReference type="EMBL" id="KAF9596255.1"/>
    </source>
</evidence>
<evidence type="ECO:0000313" key="2">
    <source>
        <dbReference type="Proteomes" id="UP000631114"/>
    </source>
</evidence>
<dbReference type="EMBL" id="JADFTS010000007">
    <property type="protein sequence ID" value="KAF9596255.1"/>
    <property type="molecule type" value="Genomic_DNA"/>
</dbReference>
<keyword evidence="2" id="KW-1185">Reference proteome</keyword>
<organism evidence="1 2">
    <name type="scientific">Coptis chinensis</name>
    <dbReference type="NCBI Taxonomy" id="261450"/>
    <lineage>
        <taxon>Eukaryota</taxon>
        <taxon>Viridiplantae</taxon>
        <taxon>Streptophyta</taxon>
        <taxon>Embryophyta</taxon>
        <taxon>Tracheophyta</taxon>
        <taxon>Spermatophyta</taxon>
        <taxon>Magnoliopsida</taxon>
        <taxon>Ranunculales</taxon>
        <taxon>Ranunculaceae</taxon>
        <taxon>Coptidoideae</taxon>
        <taxon>Coptis</taxon>
    </lineage>
</organism>
<accession>A0A835H9L6</accession>
<dbReference type="AlphaFoldDB" id="A0A835H9L6"/>
<comment type="caution">
    <text evidence="1">The sequence shown here is derived from an EMBL/GenBank/DDBJ whole genome shotgun (WGS) entry which is preliminary data.</text>
</comment>
<protein>
    <submittedName>
        <fullName evidence="1">Uncharacterized protein</fullName>
    </submittedName>
</protein>